<evidence type="ECO:0000256" key="3">
    <source>
        <dbReference type="SAM" id="SignalP"/>
    </source>
</evidence>
<feature type="chain" id="PRO_5047304594" evidence="3">
    <location>
        <begin position="35"/>
        <end position="240"/>
    </location>
</feature>
<sequence>MAFGRNGPRPAAAPRALGVLLGLAAVAGVGSAAAEGTEGTAGRFATGVVDGNATAGGRTAYGELLLREATARGVPPALAEAVAFVESGYDAGAVGTVGELGLMQVRPATAAMLGHRGPAAELLDPATNIRFGVAYLARAWNLAGGDVCRALAKYRAGHGEERMTPRSVDYCRRAHDRLAAMGSPLAAVAATAGPGIPRTSASKPRSAPTAVTLLANRFWAAHVARVRAVESRTARIMGGG</sequence>
<dbReference type="InterPro" id="IPR008258">
    <property type="entry name" value="Transglycosylase_SLT_dom_1"/>
</dbReference>
<accession>A0ABW2BJ23</accession>
<gene>
    <name evidence="5" type="ORF">ACFQE0_10145</name>
</gene>
<dbReference type="InterPro" id="IPR023346">
    <property type="entry name" value="Lysozyme-like_dom_sf"/>
</dbReference>
<keyword evidence="3" id="KW-0732">Signal</keyword>
<feature type="domain" description="Transglycosylase SLT" evidence="4">
    <location>
        <begin position="67"/>
        <end position="162"/>
    </location>
</feature>
<protein>
    <submittedName>
        <fullName evidence="5">Transglycosylase SLT domain-containing protein</fullName>
    </submittedName>
</protein>
<feature type="signal peptide" evidence="3">
    <location>
        <begin position="1"/>
        <end position="34"/>
    </location>
</feature>
<dbReference type="Gene3D" id="1.10.530.10">
    <property type="match status" value="1"/>
</dbReference>
<proteinExistence type="inferred from homology"/>
<dbReference type="SUPFAM" id="SSF53955">
    <property type="entry name" value="Lysozyme-like"/>
    <property type="match status" value="1"/>
</dbReference>
<evidence type="ECO:0000256" key="2">
    <source>
        <dbReference type="ARBA" id="ARBA00009387"/>
    </source>
</evidence>
<keyword evidence="6" id="KW-1185">Reference proteome</keyword>
<dbReference type="Proteomes" id="UP001596292">
    <property type="component" value="Unassembled WGS sequence"/>
</dbReference>
<comment type="caution">
    <text evidence="5">The sequence shown here is derived from an EMBL/GenBank/DDBJ whole genome shotgun (WGS) entry which is preliminary data.</text>
</comment>
<organism evidence="5 6">
    <name type="scientific">Methylobacterium komagatae</name>
    <dbReference type="NCBI Taxonomy" id="374425"/>
    <lineage>
        <taxon>Bacteria</taxon>
        <taxon>Pseudomonadati</taxon>
        <taxon>Pseudomonadota</taxon>
        <taxon>Alphaproteobacteria</taxon>
        <taxon>Hyphomicrobiales</taxon>
        <taxon>Methylobacteriaceae</taxon>
        <taxon>Methylobacterium</taxon>
    </lineage>
</organism>
<dbReference type="RefSeq" id="WP_116655350.1">
    <property type="nucleotide sequence ID" value="NZ_JBHSWN010000001.1"/>
</dbReference>
<dbReference type="Pfam" id="PF01464">
    <property type="entry name" value="SLT"/>
    <property type="match status" value="1"/>
</dbReference>
<comment type="similarity">
    <text evidence="2">Belongs to the virb1 family.</text>
</comment>
<evidence type="ECO:0000259" key="4">
    <source>
        <dbReference type="Pfam" id="PF01464"/>
    </source>
</evidence>
<evidence type="ECO:0000256" key="1">
    <source>
        <dbReference type="ARBA" id="ARBA00007734"/>
    </source>
</evidence>
<reference evidence="6" key="1">
    <citation type="journal article" date="2019" name="Int. J. Syst. Evol. Microbiol.">
        <title>The Global Catalogue of Microorganisms (GCM) 10K type strain sequencing project: providing services to taxonomists for standard genome sequencing and annotation.</title>
        <authorList>
            <consortium name="The Broad Institute Genomics Platform"/>
            <consortium name="The Broad Institute Genome Sequencing Center for Infectious Disease"/>
            <person name="Wu L."/>
            <person name="Ma J."/>
        </authorList>
    </citation>
    <scope>NUCLEOTIDE SEQUENCE [LARGE SCALE GENOMIC DNA]</scope>
    <source>
        <strain evidence="6">CCUG 48316</strain>
    </source>
</reference>
<evidence type="ECO:0000313" key="6">
    <source>
        <dbReference type="Proteomes" id="UP001596292"/>
    </source>
</evidence>
<evidence type="ECO:0000313" key="5">
    <source>
        <dbReference type="EMBL" id="MFC6789946.1"/>
    </source>
</evidence>
<name>A0ABW2BJ23_9HYPH</name>
<comment type="similarity">
    <text evidence="1">Belongs to the transglycosylase Slt family.</text>
</comment>
<dbReference type="EMBL" id="JBHSWN010000001">
    <property type="protein sequence ID" value="MFC6789946.1"/>
    <property type="molecule type" value="Genomic_DNA"/>
</dbReference>
<dbReference type="PANTHER" id="PTHR37423:SF2">
    <property type="entry name" value="MEMBRANE-BOUND LYTIC MUREIN TRANSGLYCOSYLASE C"/>
    <property type="match status" value="1"/>
</dbReference>
<dbReference type="PANTHER" id="PTHR37423">
    <property type="entry name" value="SOLUBLE LYTIC MUREIN TRANSGLYCOSYLASE-RELATED"/>
    <property type="match status" value="1"/>
</dbReference>